<dbReference type="Gene3D" id="1.10.1740.10">
    <property type="match status" value="1"/>
</dbReference>
<dbReference type="EMBL" id="PVMZ01000013">
    <property type="protein sequence ID" value="PRX18346.1"/>
    <property type="molecule type" value="Genomic_DNA"/>
</dbReference>
<dbReference type="InterPro" id="IPR014284">
    <property type="entry name" value="RNA_pol_sigma-70_dom"/>
</dbReference>
<dbReference type="InterPro" id="IPR039425">
    <property type="entry name" value="RNA_pol_sigma-70-like"/>
</dbReference>
<dbReference type="Pfam" id="PF04542">
    <property type="entry name" value="Sigma70_r2"/>
    <property type="match status" value="1"/>
</dbReference>
<dbReference type="GO" id="GO:0003677">
    <property type="term" value="F:DNA binding"/>
    <property type="evidence" value="ECO:0007669"/>
    <property type="project" value="UniProtKB-KW"/>
</dbReference>
<dbReference type="InterPro" id="IPR007627">
    <property type="entry name" value="RNA_pol_sigma70_r2"/>
</dbReference>
<accession>A0A2T0K6C9</accession>
<dbReference type="NCBIfam" id="TIGR02983">
    <property type="entry name" value="SigE-fam_strep"/>
    <property type="match status" value="1"/>
</dbReference>
<dbReference type="GO" id="GO:0006352">
    <property type="term" value="P:DNA-templated transcription initiation"/>
    <property type="evidence" value="ECO:0007669"/>
    <property type="project" value="InterPro"/>
</dbReference>
<sequence length="168" mass="19179">MRSNHVDTDFAAFVESRQHRLLRSAYLVCGNHHLAEDLLQGALVKLALRWDRVREGDPEAFLRTVMYRDAVSWWRRFRREDLSAAPPERLTGSDDVPNRVVFEAALRRLPPRQRAVLVLRYFDDLTEARTAEILGVTVGTVKSQASAALRKLRELAPELSDLVGKDLC</sequence>
<evidence type="ECO:0000259" key="7">
    <source>
        <dbReference type="Pfam" id="PF08281"/>
    </source>
</evidence>
<comment type="caution">
    <text evidence="8">The sequence shown here is derived from an EMBL/GenBank/DDBJ whole genome shotgun (WGS) entry which is preliminary data.</text>
</comment>
<evidence type="ECO:0000256" key="1">
    <source>
        <dbReference type="ARBA" id="ARBA00010641"/>
    </source>
</evidence>
<keyword evidence="3" id="KW-0731">Sigma factor</keyword>
<dbReference type="InterPro" id="IPR013325">
    <property type="entry name" value="RNA_pol_sigma_r2"/>
</dbReference>
<dbReference type="PANTHER" id="PTHR43133">
    <property type="entry name" value="RNA POLYMERASE ECF-TYPE SIGMA FACTO"/>
    <property type="match status" value="1"/>
</dbReference>
<dbReference type="OrthoDB" id="3692620at2"/>
<keyword evidence="4" id="KW-0238">DNA-binding</keyword>
<keyword evidence="9" id="KW-1185">Reference proteome</keyword>
<comment type="similarity">
    <text evidence="1">Belongs to the sigma-70 factor family. ECF subfamily.</text>
</comment>
<reference evidence="8 9" key="1">
    <citation type="submission" date="2018-03" db="EMBL/GenBank/DDBJ databases">
        <title>Genomic Encyclopedia of Archaeal and Bacterial Type Strains, Phase II (KMG-II): from individual species to whole genera.</title>
        <authorList>
            <person name="Goeker M."/>
        </authorList>
    </citation>
    <scope>NUCLEOTIDE SEQUENCE [LARGE SCALE GENOMIC DNA]</scope>
    <source>
        <strain evidence="8 9">DSM 43146</strain>
    </source>
</reference>
<dbReference type="Proteomes" id="UP000239415">
    <property type="component" value="Unassembled WGS sequence"/>
</dbReference>
<dbReference type="InterPro" id="IPR014325">
    <property type="entry name" value="RNA_pol_sigma-E_actinobac"/>
</dbReference>
<dbReference type="InterPro" id="IPR036388">
    <property type="entry name" value="WH-like_DNA-bd_sf"/>
</dbReference>
<evidence type="ECO:0000256" key="5">
    <source>
        <dbReference type="ARBA" id="ARBA00023163"/>
    </source>
</evidence>
<dbReference type="InterPro" id="IPR013249">
    <property type="entry name" value="RNA_pol_sigma70_r4_t2"/>
</dbReference>
<dbReference type="CDD" id="cd06171">
    <property type="entry name" value="Sigma70_r4"/>
    <property type="match status" value="1"/>
</dbReference>
<dbReference type="GO" id="GO:0016987">
    <property type="term" value="F:sigma factor activity"/>
    <property type="evidence" value="ECO:0007669"/>
    <property type="project" value="UniProtKB-KW"/>
</dbReference>
<dbReference type="Pfam" id="PF08281">
    <property type="entry name" value="Sigma70_r4_2"/>
    <property type="match status" value="1"/>
</dbReference>
<name>A0A2T0K6C9_9ACTN</name>
<evidence type="ECO:0000259" key="6">
    <source>
        <dbReference type="Pfam" id="PF04542"/>
    </source>
</evidence>
<keyword evidence="5" id="KW-0804">Transcription</keyword>
<dbReference type="InterPro" id="IPR013324">
    <property type="entry name" value="RNA_pol_sigma_r3/r4-like"/>
</dbReference>
<dbReference type="NCBIfam" id="TIGR02937">
    <property type="entry name" value="sigma70-ECF"/>
    <property type="match status" value="1"/>
</dbReference>
<evidence type="ECO:0000256" key="4">
    <source>
        <dbReference type="ARBA" id="ARBA00023125"/>
    </source>
</evidence>
<gene>
    <name evidence="8" type="ORF">CLV67_113180</name>
</gene>
<protein>
    <submittedName>
        <fullName evidence="8">RNA polymerase sigma-70 factor (Sigma-E family)</fullName>
    </submittedName>
</protein>
<feature type="domain" description="RNA polymerase sigma factor 70 region 4 type 2" evidence="7">
    <location>
        <begin position="102"/>
        <end position="152"/>
    </location>
</feature>
<proteinExistence type="inferred from homology"/>
<keyword evidence="2" id="KW-0805">Transcription regulation</keyword>
<dbReference type="RefSeq" id="WP_106324038.1">
    <property type="nucleotide sequence ID" value="NZ_BOMO01000102.1"/>
</dbReference>
<evidence type="ECO:0000256" key="2">
    <source>
        <dbReference type="ARBA" id="ARBA00023015"/>
    </source>
</evidence>
<organism evidence="8 9">
    <name type="scientific">Actinoplanes italicus</name>
    <dbReference type="NCBI Taxonomy" id="113567"/>
    <lineage>
        <taxon>Bacteria</taxon>
        <taxon>Bacillati</taxon>
        <taxon>Actinomycetota</taxon>
        <taxon>Actinomycetes</taxon>
        <taxon>Micromonosporales</taxon>
        <taxon>Micromonosporaceae</taxon>
        <taxon>Actinoplanes</taxon>
    </lineage>
</organism>
<dbReference type="SUPFAM" id="SSF88946">
    <property type="entry name" value="Sigma2 domain of RNA polymerase sigma factors"/>
    <property type="match status" value="1"/>
</dbReference>
<evidence type="ECO:0000256" key="3">
    <source>
        <dbReference type="ARBA" id="ARBA00023082"/>
    </source>
</evidence>
<evidence type="ECO:0000313" key="8">
    <source>
        <dbReference type="EMBL" id="PRX18346.1"/>
    </source>
</evidence>
<dbReference type="AlphaFoldDB" id="A0A2T0K6C9"/>
<evidence type="ECO:0000313" key="9">
    <source>
        <dbReference type="Proteomes" id="UP000239415"/>
    </source>
</evidence>
<feature type="domain" description="RNA polymerase sigma-70 region 2" evidence="6">
    <location>
        <begin position="14"/>
        <end position="79"/>
    </location>
</feature>
<dbReference type="PANTHER" id="PTHR43133:SF50">
    <property type="entry name" value="ECF RNA POLYMERASE SIGMA FACTOR SIGM"/>
    <property type="match status" value="1"/>
</dbReference>
<dbReference type="SUPFAM" id="SSF88659">
    <property type="entry name" value="Sigma3 and sigma4 domains of RNA polymerase sigma factors"/>
    <property type="match status" value="1"/>
</dbReference>
<dbReference type="Gene3D" id="1.10.10.10">
    <property type="entry name" value="Winged helix-like DNA-binding domain superfamily/Winged helix DNA-binding domain"/>
    <property type="match status" value="1"/>
</dbReference>